<feature type="signal peptide" evidence="1">
    <location>
        <begin position="1"/>
        <end position="20"/>
    </location>
</feature>
<gene>
    <name evidence="2" type="ORF">EVJ58_g2867</name>
</gene>
<name>A0A4Y9YN84_9APHY</name>
<comment type="caution">
    <text evidence="2">The sequence shown here is derived from an EMBL/GenBank/DDBJ whole genome shotgun (WGS) entry which is preliminary data.</text>
</comment>
<evidence type="ECO:0000313" key="3">
    <source>
        <dbReference type="Proteomes" id="UP000298390"/>
    </source>
</evidence>
<evidence type="ECO:0000313" key="2">
    <source>
        <dbReference type="EMBL" id="TFY64066.1"/>
    </source>
</evidence>
<proteinExistence type="predicted"/>
<evidence type="ECO:0000256" key="1">
    <source>
        <dbReference type="SAM" id="SignalP"/>
    </source>
</evidence>
<dbReference type="AlphaFoldDB" id="A0A4Y9YN84"/>
<dbReference type="EMBL" id="SEKV01000110">
    <property type="protein sequence ID" value="TFY64066.1"/>
    <property type="molecule type" value="Genomic_DNA"/>
</dbReference>
<reference evidence="2 3" key="1">
    <citation type="submission" date="2019-01" db="EMBL/GenBank/DDBJ databases">
        <title>Genome sequencing of the rare red list fungi Fomitopsis rosea.</title>
        <authorList>
            <person name="Buettner E."/>
            <person name="Kellner H."/>
        </authorList>
    </citation>
    <scope>NUCLEOTIDE SEQUENCE [LARGE SCALE GENOMIC DNA]</scope>
    <source>
        <strain evidence="2 3">DSM 105464</strain>
    </source>
</reference>
<sequence>MKSLLAQFVTALMGLIVASSRSHFKFIMAGRGVKGNMDIIKCSGLPCPCNLRGIREKYELQQHELKLEVEIQALERKKDNVYGLNHLQVRFKVENLKARGKANQNVCKKINELKTKALDGAKQHHDLATASDLCDRDQPAGLRPTDSDLCDCVRPV</sequence>
<feature type="chain" id="PRO_5021264666" evidence="1">
    <location>
        <begin position="21"/>
        <end position="156"/>
    </location>
</feature>
<dbReference type="Proteomes" id="UP000298390">
    <property type="component" value="Unassembled WGS sequence"/>
</dbReference>
<accession>A0A4Y9YN84</accession>
<keyword evidence="1" id="KW-0732">Signal</keyword>
<organism evidence="2 3">
    <name type="scientific">Rhodofomes roseus</name>
    <dbReference type="NCBI Taxonomy" id="34475"/>
    <lineage>
        <taxon>Eukaryota</taxon>
        <taxon>Fungi</taxon>
        <taxon>Dikarya</taxon>
        <taxon>Basidiomycota</taxon>
        <taxon>Agaricomycotina</taxon>
        <taxon>Agaricomycetes</taxon>
        <taxon>Polyporales</taxon>
        <taxon>Rhodofomes</taxon>
    </lineage>
</organism>
<protein>
    <submittedName>
        <fullName evidence="2">Uncharacterized protein</fullName>
    </submittedName>
</protein>